<feature type="compositionally biased region" description="Low complexity" evidence="1">
    <location>
        <begin position="29"/>
        <end position="38"/>
    </location>
</feature>
<name>A0AA88WV47_9ASTE</name>
<keyword evidence="4" id="KW-1185">Reference proteome</keyword>
<dbReference type="PANTHER" id="PTHR33868:SF18">
    <property type="entry name" value="TRANSMEMBRANE PROTEIN"/>
    <property type="match status" value="1"/>
</dbReference>
<keyword evidence="2" id="KW-0472">Membrane</keyword>
<evidence type="ECO:0000313" key="4">
    <source>
        <dbReference type="Proteomes" id="UP001188597"/>
    </source>
</evidence>
<protein>
    <submittedName>
        <fullName evidence="3">Uncharacterized protein</fullName>
    </submittedName>
</protein>
<evidence type="ECO:0000256" key="2">
    <source>
        <dbReference type="SAM" id="Phobius"/>
    </source>
</evidence>
<feature type="transmembrane region" description="Helical" evidence="2">
    <location>
        <begin position="447"/>
        <end position="471"/>
    </location>
</feature>
<dbReference type="EMBL" id="JAVXUP010000194">
    <property type="protein sequence ID" value="KAK3034728.1"/>
    <property type="molecule type" value="Genomic_DNA"/>
</dbReference>
<accession>A0AA88WV47</accession>
<reference evidence="3" key="1">
    <citation type="submission" date="2022-12" db="EMBL/GenBank/DDBJ databases">
        <title>Draft genome assemblies for two species of Escallonia (Escalloniales).</title>
        <authorList>
            <person name="Chanderbali A."/>
            <person name="Dervinis C."/>
            <person name="Anghel I."/>
            <person name="Soltis D."/>
            <person name="Soltis P."/>
            <person name="Zapata F."/>
        </authorList>
    </citation>
    <scope>NUCLEOTIDE SEQUENCE</scope>
    <source>
        <strain evidence="3">UCBG64.0493</strain>
        <tissue evidence="3">Leaf</tissue>
    </source>
</reference>
<evidence type="ECO:0000313" key="3">
    <source>
        <dbReference type="EMBL" id="KAK3034728.1"/>
    </source>
</evidence>
<feature type="region of interest" description="Disordered" evidence="1">
    <location>
        <begin position="16"/>
        <end position="68"/>
    </location>
</feature>
<proteinExistence type="predicted"/>
<feature type="region of interest" description="Disordered" evidence="1">
    <location>
        <begin position="147"/>
        <end position="181"/>
    </location>
</feature>
<dbReference type="AlphaFoldDB" id="A0AA88WV47"/>
<keyword evidence="2" id="KW-0812">Transmembrane</keyword>
<gene>
    <name evidence="3" type="ORF">RJ639_032681</name>
</gene>
<organism evidence="3 4">
    <name type="scientific">Escallonia herrerae</name>
    <dbReference type="NCBI Taxonomy" id="1293975"/>
    <lineage>
        <taxon>Eukaryota</taxon>
        <taxon>Viridiplantae</taxon>
        <taxon>Streptophyta</taxon>
        <taxon>Embryophyta</taxon>
        <taxon>Tracheophyta</taxon>
        <taxon>Spermatophyta</taxon>
        <taxon>Magnoliopsida</taxon>
        <taxon>eudicotyledons</taxon>
        <taxon>Gunneridae</taxon>
        <taxon>Pentapetalae</taxon>
        <taxon>asterids</taxon>
        <taxon>campanulids</taxon>
        <taxon>Escalloniales</taxon>
        <taxon>Escalloniaceae</taxon>
        <taxon>Escallonia</taxon>
    </lineage>
</organism>
<keyword evidence="2" id="KW-1133">Transmembrane helix</keyword>
<dbReference type="PANTHER" id="PTHR33868">
    <property type="entry name" value="EXPRESSED PROTEIN"/>
    <property type="match status" value="1"/>
</dbReference>
<comment type="caution">
    <text evidence="3">The sequence shown here is derived from an EMBL/GenBank/DDBJ whole genome shotgun (WGS) entry which is preliminary data.</text>
</comment>
<sequence>MAASEARASWQRFTNQGFVQEDTSRAPKSSLCTSSSSKLESDSRPGDAANGSERSVPGFRPYNQNSLSSALPLDDKKWWLRLQPYCGHLKDFSHEQSNALEEEYEVLSVGSVNQFSGEGSLIEDYDIQSYFTSEADSLVNQSWKAFPSSMKNDEDDGGQKLKDLRSGNLQAKPTKKDTGNILYTGDDSADLDPYKSFVSEKPNKLCSDMESHWIGDEKTEPWWRTSDKDELASFVSHKSLEYFENCDLPRPQSKQRGKGSPACPQCSDEERVLASLDLKEGKETSSVLDCTQGSFTSVTMSKTLCTQGVERCPRHGSHSATKGDDNETVQSLNCDLSTAQLIEALCHSQSRAREAEKAAQEAYREKDHIIKLLLRQASQLFAYKHWFQILQLQTLGLQPTKKDQPVSTCFPPLGPAVPGKGRQPKKHQNKAVKKELGRPGHKLRASAVAFAVGLTLAGAGLLLGWTTGWLFPVS</sequence>
<evidence type="ECO:0000256" key="1">
    <source>
        <dbReference type="SAM" id="MobiDB-lite"/>
    </source>
</evidence>
<dbReference type="Proteomes" id="UP001188597">
    <property type="component" value="Unassembled WGS sequence"/>
</dbReference>